<dbReference type="Pfam" id="PF24924">
    <property type="entry name" value="DUF7745"/>
    <property type="match status" value="1"/>
</dbReference>
<dbReference type="InterPro" id="IPR056647">
    <property type="entry name" value="DUF7745"/>
</dbReference>
<reference evidence="3 4" key="1">
    <citation type="journal article" date="2009" name="Nat. Genet.">
        <title>The genome of the cucumber, Cucumis sativus L.</title>
        <authorList>
            <person name="Huang S."/>
            <person name="Li R."/>
            <person name="Zhang Z."/>
            <person name="Li L."/>
            <person name="Gu X."/>
            <person name="Fan W."/>
            <person name="Lucas W.J."/>
            <person name="Wang X."/>
            <person name="Xie B."/>
            <person name="Ni P."/>
            <person name="Ren Y."/>
            <person name="Zhu H."/>
            <person name="Li J."/>
            <person name="Lin K."/>
            <person name="Jin W."/>
            <person name="Fei Z."/>
            <person name="Li G."/>
            <person name="Staub J."/>
            <person name="Kilian A."/>
            <person name="van der Vossen E.A."/>
            <person name="Wu Y."/>
            <person name="Guo J."/>
            <person name="He J."/>
            <person name="Jia Z."/>
            <person name="Ren Y."/>
            <person name="Tian G."/>
            <person name="Lu Y."/>
            <person name="Ruan J."/>
            <person name="Qian W."/>
            <person name="Wang M."/>
            <person name="Huang Q."/>
            <person name="Li B."/>
            <person name="Xuan Z."/>
            <person name="Cao J."/>
            <person name="Asan"/>
            <person name="Wu Z."/>
            <person name="Zhang J."/>
            <person name="Cai Q."/>
            <person name="Bai Y."/>
            <person name="Zhao B."/>
            <person name="Han Y."/>
            <person name="Li Y."/>
            <person name="Li X."/>
            <person name="Wang S."/>
            <person name="Shi Q."/>
            <person name="Liu S."/>
            <person name="Cho W.K."/>
            <person name="Kim J.Y."/>
            <person name="Xu Y."/>
            <person name="Heller-Uszynska K."/>
            <person name="Miao H."/>
            <person name="Cheng Z."/>
            <person name="Zhang S."/>
            <person name="Wu J."/>
            <person name="Yang Y."/>
            <person name="Kang H."/>
            <person name="Li M."/>
            <person name="Liang H."/>
            <person name="Ren X."/>
            <person name="Shi Z."/>
            <person name="Wen M."/>
            <person name="Jian M."/>
            <person name="Yang H."/>
            <person name="Zhang G."/>
            <person name="Yang Z."/>
            <person name="Chen R."/>
            <person name="Liu S."/>
            <person name="Li J."/>
            <person name="Ma L."/>
            <person name="Liu H."/>
            <person name="Zhou Y."/>
            <person name="Zhao J."/>
            <person name="Fang X."/>
            <person name="Li G."/>
            <person name="Fang L."/>
            <person name="Li Y."/>
            <person name="Liu D."/>
            <person name="Zheng H."/>
            <person name="Zhang Y."/>
            <person name="Qin N."/>
            <person name="Li Z."/>
            <person name="Yang G."/>
            <person name="Yang S."/>
            <person name="Bolund L."/>
            <person name="Kristiansen K."/>
            <person name="Zheng H."/>
            <person name="Li S."/>
            <person name="Zhang X."/>
            <person name="Yang H."/>
            <person name="Wang J."/>
            <person name="Sun R."/>
            <person name="Zhang B."/>
            <person name="Jiang S."/>
            <person name="Wang J."/>
            <person name="Du Y."/>
            <person name="Li S."/>
        </authorList>
    </citation>
    <scope>NUCLEOTIDE SEQUENCE [LARGE SCALE GENOMIC DNA]</scope>
    <source>
        <strain evidence="4">cv. 9930</strain>
    </source>
</reference>
<organism evidence="3 4">
    <name type="scientific">Cucumis sativus</name>
    <name type="common">Cucumber</name>
    <dbReference type="NCBI Taxonomy" id="3659"/>
    <lineage>
        <taxon>Eukaryota</taxon>
        <taxon>Viridiplantae</taxon>
        <taxon>Streptophyta</taxon>
        <taxon>Embryophyta</taxon>
        <taxon>Tracheophyta</taxon>
        <taxon>Spermatophyta</taxon>
        <taxon>Magnoliopsida</taxon>
        <taxon>eudicotyledons</taxon>
        <taxon>Gunneridae</taxon>
        <taxon>Pentapetalae</taxon>
        <taxon>rosids</taxon>
        <taxon>fabids</taxon>
        <taxon>Cucurbitales</taxon>
        <taxon>Cucurbitaceae</taxon>
        <taxon>Benincaseae</taxon>
        <taxon>Cucumis</taxon>
    </lineage>
</organism>
<evidence type="ECO:0000256" key="1">
    <source>
        <dbReference type="SAM" id="Phobius"/>
    </source>
</evidence>
<dbReference type="PANTHER" id="PTHR48200:SF1">
    <property type="entry name" value="AMINOTRANSFERASE-LIKE PLANT MOBILE DOMAIN-CONTAINING PROTEIN"/>
    <property type="match status" value="1"/>
</dbReference>
<name>A0A0A0KP72_CUCSA</name>
<dbReference type="EMBL" id="CM002926">
    <property type="protein sequence ID" value="KGN51408.1"/>
    <property type="molecule type" value="Genomic_DNA"/>
</dbReference>
<keyword evidence="1" id="KW-1133">Transmembrane helix</keyword>
<dbReference type="AlphaFoldDB" id="A0A0A0KP72"/>
<accession>A0A0A0KP72</accession>
<evidence type="ECO:0000313" key="3">
    <source>
        <dbReference type="EMBL" id="KGN51408.1"/>
    </source>
</evidence>
<dbReference type="Proteomes" id="UP000029981">
    <property type="component" value="Chromosome 5"/>
</dbReference>
<reference evidence="3 4" key="3">
    <citation type="journal article" date="2010" name="BMC Genomics">
        <title>Transcriptome sequencing and comparative analysis of cucumber flowers with different sex types.</title>
        <authorList>
            <person name="Guo S."/>
            <person name="Zheng Y."/>
            <person name="Joung J.G."/>
            <person name="Liu S."/>
            <person name="Zhang Z."/>
            <person name="Crasta O.R."/>
            <person name="Sobral B.W."/>
            <person name="Xu Y."/>
            <person name="Huang S."/>
            <person name="Fei Z."/>
        </authorList>
    </citation>
    <scope>NUCLEOTIDE SEQUENCE [LARGE SCALE GENOMIC DNA]</scope>
    <source>
        <strain evidence="4">cv. 9930</strain>
    </source>
</reference>
<reference evidence="3 4" key="2">
    <citation type="journal article" date="2009" name="PLoS ONE">
        <title>An integrated genetic and cytogenetic map of the cucumber genome.</title>
        <authorList>
            <person name="Ren Y."/>
            <person name="Zhang Z."/>
            <person name="Liu J."/>
            <person name="Staub J.E."/>
            <person name="Han Y."/>
            <person name="Cheng Z."/>
            <person name="Li X."/>
            <person name="Lu J."/>
            <person name="Miao H."/>
            <person name="Kang H."/>
            <person name="Xie B."/>
            <person name="Gu X."/>
            <person name="Wang X."/>
            <person name="Du Y."/>
            <person name="Jin W."/>
            <person name="Huang S."/>
        </authorList>
    </citation>
    <scope>NUCLEOTIDE SEQUENCE [LARGE SCALE GENOMIC DNA]</scope>
    <source>
        <strain evidence="4">cv. 9930</strain>
    </source>
</reference>
<dbReference type="Gramene" id="KGN51408">
    <property type="protein sequence ID" value="KGN51408"/>
    <property type="gene ID" value="Csa_5G528450"/>
</dbReference>
<evidence type="ECO:0000259" key="2">
    <source>
        <dbReference type="Pfam" id="PF24924"/>
    </source>
</evidence>
<sequence>MKEIVWRSLWVPKSPLTYRCGQLLFISLLGLWGGIAYSPLLVLHQTWSKQFASVIYGLEDWDFSYEADEMIVKVQEVIETWKVVRRLKSLRHCKGTTNQYDIWRADRNGFEFATIPQY</sequence>
<reference evidence="3 4" key="4">
    <citation type="journal article" date="2011" name="BMC Genomics">
        <title>RNA-Seq improves annotation of protein-coding genes in the cucumber genome.</title>
        <authorList>
            <person name="Li Z."/>
            <person name="Zhang Z."/>
            <person name="Yan P."/>
            <person name="Huang S."/>
            <person name="Fei Z."/>
            <person name="Lin K."/>
        </authorList>
    </citation>
    <scope>NUCLEOTIDE SEQUENCE [LARGE SCALE GENOMIC DNA]</scope>
    <source>
        <strain evidence="4">cv. 9930</strain>
    </source>
</reference>
<protein>
    <recommendedName>
        <fullName evidence="2">DUF7745 domain-containing protein</fullName>
    </recommendedName>
</protein>
<feature type="transmembrane region" description="Helical" evidence="1">
    <location>
        <begin position="23"/>
        <end position="43"/>
    </location>
</feature>
<dbReference type="PANTHER" id="PTHR48200">
    <property type="entry name" value="PROTEIN, PUTATIVE-RELATED"/>
    <property type="match status" value="1"/>
</dbReference>
<feature type="domain" description="DUF7745" evidence="2">
    <location>
        <begin position="2"/>
        <end position="107"/>
    </location>
</feature>
<keyword evidence="1" id="KW-0472">Membrane</keyword>
<keyword evidence="1" id="KW-0812">Transmembrane</keyword>
<gene>
    <name evidence="3" type="ORF">Csa_5G528450</name>
</gene>
<proteinExistence type="predicted"/>
<evidence type="ECO:0000313" key="4">
    <source>
        <dbReference type="Proteomes" id="UP000029981"/>
    </source>
</evidence>
<keyword evidence="4" id="KW-1185">Reference proteome</keyword>